<dbReference type="PROSITE" id="PS50157">
    <property type="entry name" value="ZINC_FINGER_C2H2_2"/>
    <property type="match status" value="1"/>
</dbReference>
<keyword evidence="4" id="KW-1185">Reference proteome</keyword>
<dbReference type="InterPro" id="IPR013087">
    <property type="entry name" value="Znf_C2H2_type"/>
</dbReference>
<reference evidence="3" key="1">
    <citation type="submission" date="2023-03" db="EMBL/GenBank/DDBJ databases">
        <title>Near-Complete genome sequence of Lipomyces tetrasporous NRRL Y-64009, an oleaginous yeast capable of growing on lignocellulosic hydrolysates.</title>
        <authorList>
            <consortium name="Lawrence Berkeley National Laboratory"/>
            <person name="Jagtap S.S."/>
            <person name="Liu J.-J."/>
            <person name="Walukiewicz H.E."/>
            <person name="Pangilinan J."/>
            <person name="Lipzen A."/>
            <person name="Ahrendt S."/>
            <person name="Koriabine M."/>
            <person name="Cobaugh K."/>
            <person name="Salamov A."/>
            <person name="Yoshinaga Y."/>
            <person name="Ng V."/>
            <person name="Daum C."/>
            <person name="Grigoriev I.V."/>
            <person name="Slininger P.J."/>
            <person name="Dien B.S."/>
            <person name="Jin Y.-S."/>
            <person name="Rao C.V."/>
        </authorList>
    </citation>
    <scope>NUCLEOTIDE SEQUENCE</scope>
    <source>
        <strain evidence="3">NRRL Y-64009</strain>
    </source>
</reference>
<proteinExistence type="predicted"/>
<feature type="domain" description="C2H2-type" evidence="2">
    <location>
        <begin position="8"/>
        <end position="36"/>
    </location>
</feature>
<comment type="caution">
    <text evidence="3">The sequence shown here is derived from an EMBL/GenBank/DDBJ whole genome shotgun (WGS) entry which is preliminary data.</text>
</comment>
<evidence type="ECO:0000313" key="3">
    <source>
        <dbReference type="EMBL" id="KAJ8098483.1"/>
    </source>
</evidence>
<dbReference type="EMBL" id="JARPMG010000009">
    <property type="protein sequence ID" value="KAJ8098483.1"/>
    <property type="molecule type" value="Genomic_DNA"/>
</dbReference>
<dbReference type="GO" id="GO:0008270">
    <property type="term" value="F:zinc ion binding"/>
    <property type="evidence" value="ECO:0007669"/>
    <property type="project" value="UniProtKB-KW"/>
</dbReference>
<dbReference type="PROSITE" id="PS00028">
    <property type="entry name" value="ZINC_FINGER_C2H2_1"/>
    <property type="match status" value="1"/>
</dbReference>
<keyword evidence="1" id="KW-0863">Zinc-finger</keyword>
<dbReference type="Proteomes" id="UP001217417">
    <property type="component" value="Unassembled WGS sequence"/>
</dbReference>
<evidence type="ECO:0000259" key="2">
    <source>
        <dbReference type="PROSITE" id="PS50157"/>
    </source>
</evidence>
<name>A0AAD7VQT9_9ASCO</name>
<keyword evidence="1" id="KW-0862">Zinc</keyword>
<protein>
    <recommendedName>
        <fullName evidence="2">C2H2-type domain-containing protein</fullName>
    </recommendedName>
</protein>
<dbReference type="GeneID" id="80879854"/>
<evidence type="ECO:0000256" key="1">
    <source>
        <dbReference type="PROSITE-ProRule" id="PRU00042"/>
    </source>
</evidence>
<dbReference type="AlphaFoldDB" id="A0AAD7VQT9"/>
<sequence length="108" mass="12308">MSSALQVYTCITCGQDFGRQSRLDKHNESYHPKAAAIMVGGKKHELRTAAGHGKFIYPIFNLELSRVNGLRLHIVVCENSRTMAPQMSERSETKMLQSARFFSHLHFR</sequence>
<keyword evidence="1" id="KW-0479">Metal-binding</keyword>
<dbReference type="RefSeq" id="XP_056041933.1">
    <property type="nucleotide sequence ID" value="XM_056184688.1"/>
</dbReference>
<evidence type="ECO:0000313" key="4">
    <source>
        <dbReference type="Proteomes" id="UP001217417"/>
    </source>
</evidence>
<accession>A0AAD7VQT9</accession>
<organism evidence="3 4">
    <name type="scientific">Lipomyces tetrasporus</name>
    <dbReference type="NCBI Taxonomy" id="54092"/>
    <lineage>
        <taxon>Eukaryota</taxon>
        <taxon>Fungi</taxon>
        <taxon>Dikarya</taxon>
        <taxon>Ascomycota</taxon>
        <taxon>Saccharomycotina</taxon>
        <taxon>Lipomycetes</taxon>
        <taxon>Lipomycetales</taxon>
        <taxon>Lipomycetaceae</taxon>
        <taxon>Lipomyces</taxon>
    </lineage>
</organism>
<gene>
    <name evidence="3" type="ORF">POJ06DRAFT_152218</name>
</gene>